<comment type="caution">
    <text evidence="1">The sequence shown here is derived from an EMBL/GenBank/DDBJ whole genome shotgun (WGS) entry which is preliminary data.</text>
</comment>
<keyword evidence="2" id="KW-1185">Reference proteome</keyword>
<dbReference type="EMBL" id="SNYJ01000006">
    <property type="protein sequence ID" value="TDQ40348.1"/>
    <property type="molecule type" value="Genomic_DNA"/>
</dbReference>
<protein>
    <submittedName>
        <fullName evidence="1">Uncharacterized protein</fullName>
    </submittedName>
</protein>
<organism evidence="1 2">
    <name type="scientific">Aureibacillus halotolerans</name>
    <dbReference type="NCBI Taxonomy" id="1508390"/>
    <lineage>
        <taxon>Bacteria</taxon>
        <taxon>Bacillati</taxon>
        <taxon>Bacillota</taxon>
        <taxon>Bacilli</taxon>
        <taxon>Bacillales</taxon>
        <taxon>Bacillaceae</taxon>
        <taxon>Aureibacillus</taxon>
    </lineage>
</organism>
<dbReference type="AlphaFoldDB" id="A0A4R6U1S0"/>
<proteinExistence type="predicted"/>
<evidence type="ECO:0000313" key="1">
    <source>
        <dbReference type="EMBL" id="TDQ40348.1"/>
    </source>
</evidence>
<dbReference type="Proteomes" id="UP000295632">
    <property type="component" value="Unassembled WGS sequence"/>
</dbReference>
<reference evidence="1 2" key="1">
    <citation type="submission" date="2019-03" db="EMBL/GenBank/DDBJ databases">
        <title>Genomic Encyclopedia of Type Strains, Phase IV (KMG-IV): sequencing the most valuable type-strain genomes for metagenomic binning, comparative biology and taxonomic classification.</title>
        <authorList>
            <person name="Goeker M."/>
        </authorList>
    </citation>
    <scope>NUCLEOTIDE SEQUENCE [LARGE SCALE GENOMIC DNA]</scope>
    <source>
        <strain evidence="1 2">DSM 28697</strain>
    </source>
</reference>
<sequence length="53" mass="6282">MKTQHRNFQFIRLVLAEMKKLTGLFLDRFYLDIIETKHSSISTVLTQQVNLSK</sequence>
<accession>A0A4R6U1S0</accession>
<evidence type="ECO:0000313" key="2">
    <source>
        <dbReference type="Proteomes" id="UP000295632"/>
    </source>
</evidence>
<gene>
    <name evidence="1" type="ORF">EV213_10664</name>
</gene>
<name>A0A4R6U1S0_9BACI</name>